<sequence length="143" mass="16485">MKGKYYQLPIDFSLLLQKKDMPAISLEDSIAQHIHLLITTVLGENKDDPQYGCQWWDSDFDIKASNNEVKEQIENAVKASITRYEKRLSQIKVVAAVNQEELLLPATRKMKKKIRVTVSGTVTKNNHPFQYSSFFYISPLSYD</sequence>
<keyword evidence="3" id="KW-1185">Reference proteome</keyword>
<dbReference type="OrthoDB" id="1161413at2"/>
<feature type="domain" description="IraD/Gp25-like" evidence="1">
    <location>
        <begin position="25"/>
        <end position="126"/>
    </location>
</feature>
<dbReference type="AlphaFoldDB" id="A0A1I0R5E4"/>
<dbReference type="RefSeq" id="WP_089894773.1">
    <property type="nucleotide sequence ID" value="NZ_FOJG01000001.1"/>
</dbReference>
<dbReference type="STRING" id="29529.SAMN04488122_2310"/>
<dbReference type="EMBL" id="FOJG01000001">
    <property type="protein sequence ID" value="SEW35777.1"/>
    <property type="molecule type" value="Genomic_DNA"/>
</dbReference>
<dbReference type="SUPFAM" id="SSF160719">
    <property type="entry name" value="gpW/gp25-like"/>
    <property type="match status" value="1"/>
</dbReference>
<name>A0A1I0R5E4_9BACT</name>
<proteinExistence type="predicted"/>
<accession>A0A1I0R5E4</accession>
<organism evidence="2 3">
    <name type="scientific">Chitinophaga arvensicola</name>
    <dbReference type="NCBI Taxonomy" id="29529"/>
    <lineage>
        <taxon>Bacteria</taxon>
        <taxon>Pseudomonadati</taxon>
        <taxon>Bacteroidota</taxon>
        <taxon>Chitinophagia</taxon>
        <taxon>Chitinophagales</taxon>
        <taxon>Chitinophagaceae</taxon>
        <taxon>Chitinophaga</taxon>
    </lineage>
</organism>
<dbReference type="Gene3D" id="3.10.450.40">
    <property type="match status" value="1"/>
</dbReference>
<evidence type="ECO:0000259" key="1">
    <source>
        <dbReference type="Pfam" id="PF04965"/>
    </source>
</evidence>
<dbReference type="InterPro" id="IPR007048">
    <property type="entry name" value="IraD/Gp25-like"/>
</dbReference>
<dbReference type="Proteomes" id="UP000199310">
    <property type="component" value="Unassembled WGS sequence"/>
</dbReference>
<dbReference type="Pfam" id="PF04965">
    <property type="entry name" value="GPW_gp25"/>
    <property type="match status" value="1"/>
</dbReference>
<evidence type="ECO:0000313" key="2">
    <source>
        <dbReference type="EMBL" id="SEW35777.1"/>
    </source>
</evidence>
<evidence type="ECO:0000313" key="3">
    <source>
        <dbReference type="Proteomes" id="UP000199310"/>
    </source>
</evidence>
<protein>
    <submittedName>
        <fullName evidence="2">Phage baseplate assembly protein W</fullName>
    </submittedName>
</protein>
<reference evidence="3" key="1">
    <citation type="submission" date="2016-10" db="EMBL/GenBank/DDBJ databases">
        <authorList>
            <person name="Varghese N."/>
            <person name="Submissions S."/>
        </authorList>
    </citation>
    <scope>NUCLEOTIDE SEQUENCE [LARGE SCALE GENOMIC DNA]</scope>
    <source>
        <strain evidence="3">DSM 3695</strain>
    </source>
</reference>
<gene>
    <name evidence="2" type="ORF">SAMN04488122_2310</name>
</gene>